<evidence type="ECO:0000256" key="1">
    <source>
        <dbReference type="SAM" id="SignalP"/>
    </source>
</evidence>
<name>A0AAV5UX63_9BILA</name>
<sequence length="120" mass="12961">MHLGVLLISAAIANLTGALKCLEGQDCIEDASCTACEGIACTRIESRDPEDNSRVALTCIPNDARFVAYERPEGCVHTANNKLLCTCFDDYCNAEGSSRSSILQSIPFFLLGVVIAFFHL</sequence>
<keyword evidence="3" id="KW-1185">Reference proteome</keyword>
<protein>
    <recommendedName>
        <fullName evidence="4">Protein sleepless</fullName>
    </recommendedName>
</protein>
<dbReference type="AlphaFoldDB" id="A0AAV5UX63"/>
<reference evidence="2" key="1">
    <citation type="submission" date="2023-10" db="EMBL/GenBank/DDBJ databases">
        <title>Genome assembly of Pristionchus species.</title>
        <authorList>
            <person name="Yoshida K."/>
            <person name="Sommer R.J."/>
        </authorList>
    </citation>
    <scope>NUCLEOTIDE SEQUENCE</scope>
    <source>
        <strain evidence="2">RS5133</strain>
    </source>
</reference>
<feature type="chain" id="PRO_5043876479" description="Protein sleepless" evidence="1">
    <location>
        <begin position="19"/>
        <end position="120"/>
    </location>
</feature>
<organism evidence="2 3">
    <name type="scientific">Pristionchus fissidentatus</name>
    <dbReference type="NCBI Taxonomy" id="1538716"/>
    <lineage>
        <taxon>Eukaryota</taxon>
        <taxon>Metazoa</taxon>
        <taxon>Ecdysozoa</taxon>
        <taxon>Nematoda</taxon>
        <taxon>Chromadorea</taxon>
        <taxon>Rhabditida</taxon>
        <taxon>Rhabditina</taxon>
        <taxon>Diplogasteromorpha</taxon>
        <taxon>Diplogasteroidea</taxon>
        <taxon>Neodiplogasteridae</taxon>
        <taxon>Pristionchus</taxon>
    </lineage>
</organism>
<evidence type="ECO:0000313" key="3">
    <source>
        <dbReference type="Proteomes" id="UP001432322"/>
    </source>
</evidence>
<dbReference type="Proteomes" id="UP001432322">
    <property type="component" value="Unassembled WGS sequence"/>
</dbReference>
<feature type="signal peptide" evidence="1">
    <location>
        <begin position="1"/>
        <end position="18"/>
    </location>
</feature>
<comment type="caution">
    <text evidence="2">The sequence shown here is derived from an EMBL/GenBank/DDBJ whole genome shotgun (WGS) entry which is preliminary data.</text>
</comment>
<evidence type="ECO:0008006" key="4">
    <source>
        <dbReference type="Google" id="ProtNLM"/>
    </source>
</evidence>
<evidence type="ECO:0000313" key="2">
    <source>
        <dbReference type="EMBL" id="GMT10808.1"/>
    </source>
</evidence>
<accession>A0AAV5UX63</accession>
<keyword evidence="1" id="KW-0732">Signal</keyword>
<proteinExistence type="predicted"/>
<dbReference type="EMBL" id="BTSY01000001">
    <property type="protein sequence ID" value="GMT10808.1"/>
    <property type="molecule type" value="Genomic_DNA"/>
</dbReference>
<gene>
    <name evidence="2" type="ORF">PFISCL1PPCAC_2105</name>
</gene>